<evidence type="ECO:0000256" key="7">
    <source>
        <dbReference type="PROSITE-ProRule" id="PRU00302"/>
    </source>
</evidence>
<keyword evidence="13" id="KW-1185">Reference proteome</keyword>
<dbReference type="Gene3D" id="2.10.25.10">
    <property type="entry name" value="Laminin"/>
    <property type="match status" value="6"/>
</dbReference>
<feature type="domain" description="HYR" evidence="9">
    <location>
        <begin position="41"/>
        <end position="126"/>
    </location>
</feature>
<dbReference type="SUPFAM" id="SSF57535">
    <property type="entry name" value="Complement control module/SCR domain"/>
    <property type="match status" value="1"/>
</dbReference>
<evidence type="ECO:0000256" key="1">
    <source>
        <dbReference type="ARBA" id="ARBA00022536"/>
    </source>
</evidence>
<dbReference type="OrthoDB" id="6515930at2759"/>
<dbReference type="EMBL" id="BMAV01006075">
    <property type="protein sequence ID" value="GFY47731.1"/>
    <property type="molecule type" value="Genomic_DNA"/>
</dbReference>
<dbReference type="FunFam" id="2.10.25.10:FF:000472">
    <property type="entry name" value="Uncharacterized protein, isoform A"/>
    <property type="match status" value="1"/>
</dbReference>
<feature type="domain" description="Pentraxin (PTX)" evidence="11">
    <location>
        <begin position="726"/>
        <end position="938"/>
    </location>
</feature>
<keyword evidence="4 6" id="KW-1015">Disulfide bond</keyword>
<evidence type="ECO:0000259" key="10">
    <source>
        <dbReference type="PROSITE" id="PS50923"/>
    </source>
</evidence>
<dbReference type="Pfam" id="PF00008">
    <property type="entry name" value="EGF"/>
    <property type="match status" value="4"/>
</dbReference>
<proteinExistence type="predicted"/>
<keyword evidence="7" id="KW-0768">Sushi</keyword>
<evidence type="ECO:0000259" key="11">
    <source>
        <dbReference type="PROSITE" id="PS51828"/>
    </source>
</evidence>
<dbReference type="GO" id="GO:0007157">
    <property type="term" value="P:heterophilic cell-cell adhesion via plasma membrane cell adhesion molecules"/>
    <property type="evidence" value="ECO:0007669"/>
    <property type="project" value="TreeGrafter"/>
</dbReference>
<dbReference type="InterPro" id="IPR006558">
    <property type="entry name" value="LamG-like"/>
</dbReference>
<dbReference type="PROSITE" id="PS51828">
    <property type="entry name" value="PTX_2"/>
    <property type="match status" value="1"/>
</dbReference>
<dbReference type="CDD" id="cd00033">
    <property type="entry name" value="CCP"/>
    <property type="match status" value="1"/>
</dbReference>
<dbReference type="PANTHER" id="PTHR24049:SF22">
    <property type="entry name" value="DROSOPHILA CRUMBS HOMOLOG"/>
    <property type="match status" value="1"/>
</dbReference>
<reference evidence="12" key="1">
    <citation type="submission" date="2020-08" db="EMBL/GenBank/DDBJ databases">
        <title>Multicomponent nature underlies the extraordinary mechanical properties of spider dragline silk.</title>
        <authorList>
            <person name="Kono N."/>
            <person name="Nakamura H."/>
            <person name="Mori M."/>
            <person name="Yoshida Y."/>
            <person name="Ohtoshi R."/>
            <person name="Malay A.D."/>
            <person name="Moran D.A.P."/>
            <person name="Tomita M."/>
            <person name="Numata K."/>
            <person name="Arakawa K."/>
        </authorList>
    </citation>
    <scope>NUCLEOTIDE SEQUENCE</scope>
</reference>
<feature type="disulfide bond" evidence="6">
    <location>
        <begin position="635"/>
        <end position="644"/>
    </location>
</feature>
<feature type="disulfide bond" evidence="6">
    <location>
        <begin position="518"/>
        <end position="527"/>
    </location>
</feature>
<dbReference type="InterPro" id="IPR003410">
    <property type="entry name" value="HYR_dom"/>
</dbReference>
<dbReference type="SMART" id="SM00159">
    <property type="entry name" value="PTX"/>
    <property type="match status" value="1"/>
</dbReference>
<dbReference type="SMART" id="SM00560">
    <property type="entry name" value="LamGL"/>
    <property type="match status" value="1"/>
</dbReference>
<feature type="domain" description="Sushi" evidence="10">
    <location>
        <begin position="1"/>
        <end position="42"/>
    </location>
</feature>
<feature type="disulfide bond" evidence="6">
    <location>
        <begin position="673"/>
        <end position="682"/>
    </location>
</feature>
<dbReference type="FunFam" id="2.10.25.10:FF:000142">
    <property type="entry name" value="Crumbs cell polarity complex component 2"/>
    <property type="match status" value="1"/>
</dbReference>
<dbReference type="InterPro" id="IPR035976">
    <property type="entry name" value="Sushi/SCR/CCP_sf"/>
</dbReference>
<evidence type="ECO:0000256" key="4">
    <source>
        <dbReference type="ARBA" id="ARBA00023157"/>
    </source>
</evidence>
<feature type="disulfide bond" evidence="6">
    <location>
        <begin position="556"/>
        <end position="565"/>
    </location>
</feature>
<dbReference type="InterPro" id="IPR000742">
    <property type="entry name" value="EGF"/>
</dbReference>
<evidence type="ECO:0000259" key="8">
    <source>
        <dbReference type="PROSITE" id="PS50026"/>
    </source>
</evidence>
<evidence type="ECO:0000259" key="9">
    <source>
        <dbReference type="PROSITE" id="PS50825"/>
    </source>
</evidence>
<dbReference type="FunFam" id="2.10.25.10:FF:000151">
    <property type="entry name" value="FAT atypical cadherin 4"/>
    <property type="match status" value="1"/>
</dbReference>
<dbReference type="PROSITE" id="PS00010">
    <property type="entry name" value="ASX_HYDROXYL"/>
    <property type="match status" value="4"/>
</dbReference>
<dbReference type="InterPro" id="IPR013320">
    <property type="entry name" value="ConA-like_dom_sf"/>
</dbReference>
<dbReference type="SUPFAM" id="SSF57184">
    <property type="entry name" value="Growth factor receptor domain"/>
    <property type="match status" value="1"/>
</dbReference>
<keyword evidence="3" id="KW-0677">Repeat</keyword>
<protein>
    <submittedName>
        <fullName evidence="12">Sushi, von Willebrand factor type A, EGF and pentraxin domain-containing protein 1</fullName>
    </submittedName>
</protein>
<dbReference type="Gene3D" id="2.10.70.10">
    <property type="entry name" value="Complement Module, domain 1"/>
    <property type="match status" value="1"/>
</dbReference>
<evidence type="ECO:0000256" key="2">
    <source>
        <dbReference type="ARBA" id="ARBA00022729"/>
    </source>
</evidence>
<dbReference type="SUPFAM" id="SSF49899">
    <property type="entry name" value="Concanavalin A-like lectins/glucanases"/>
    <property type="match status" value="1"/>
</dbReference>
<dbReference type="SMART" id="SM00181">
    <property type="entry name" value="EGF"/>
    <property type="match status" value="7"/>
</dbReference>
<dbReference type="GO" id="GO:0005886">
    <property type="term" value="C:plasma membrane"/>
    <property type="evidence" value="ECO:0007669"/>
    <property type="project" value="TreeGrafter"/>
</dbReference>
<dbReference type="AlphaFoldDB" id="A0A8X7BWL7"/>
<dbReference type="GO" id="GO:0005509">
    <property type="term" value="F:calcium ion binding"/>
    <property type="evidence" value="ECO:0007669"/>
    <property type="project" value="InterPro"/>
</dbReference>
<evidence type="ECO:0000256" key="5">
    <source>
        <dbReference type="ARBA" id="ARBA00023180"/>
    </source>
</evidence>
<dbReference type="InterPro" id="IPR000152">
    <property type="entry name" value="EGF-type_Asp/Asn_hydroxyl_site"/>
</dbReference>
<dbReference type="InterPro" id="IPR018097">
    <property type="entry name" value="EGF_Ca-bd_CS"/>
</dbReference>
<dbReference type="PROSITE" id="PS01186">
    <property type="entry name" value="EGF_2"/>
    <property type="match status" value="6"/>
</dbReference>
<dbReference type="SMART" id="SM01411">
    <property type="entry name" value="Ephrin_rec_like"/>
    <property type="match status" value="2"/>
</dbReference>
<dbReference type="GO" id="GO:0032991">
    <property type="term" value="C:protein-containing complex"/>
    <property type="evidence" value="ECO:0007669"/>
    <property type="project" value="TreeGrafter"/>
</dbReference>
<dbReference type="PANTHER" id="PTHR24049">
    <property type="entry name" value="CRUMBS FAMILY MEMBER"/>
    <property type="match status" value="1"/>
</dbReference>
<feature type="domain" description="EGF-like" evidence="8">
    <location>
        <begin position="606"/>
        <end position="645"/>
    </location>
</feature>
<feature type="disulfide bond" evidence="6">
    <location>
        <begin position="616"/>
        <end position="633"/>
    </location>
</feature>
<comment type="caution">
    <text evidence="6">Lacks conserved residue(s) required for the propagation of feature annotation.</text>
</comment>
<dbReference type="InterPro" id="IPR013032">
    <property type="entry name" value="EGF-like_CS"/>
</dbReference>
<keyword evidence="1 6" id="KW-0245">EGF-like domain</keyword>
<dbReference type="Pfam" id="PF00354">
    <property type="entry name" value="Pentaxin"/>
    <property type="match status" value="1"/>
</dbReference>
<organism evidence="12 13">
    <name type="scientific">Trichonephila inaurata madagascariensis</name>
    <dbReference type="NCBI Taxonomy" id="2747483"/>
    <lineage>
        <taxon>Eukaryota</taxon>
        <taxon>Metazoa</taxon>
        <taxon>Ecdysozoa</taxon>
        <taxon>Arthropoda</taxon>
        <taxon>Chelicerata</taxon>
        <taxon>Arachnida</taxon>
        <taxon>Araneae</taxon>
        <taxon>Araneomorphae</taxon>
        <taxon>Entelegynae</taxon>
        <taxon>Araneoidea</taxon>
        <taxon>Nephilidae</taxon>
        <taxon>Trichonephila</taxon>
        <taxon>Trichonephila inaurata</taxon>
    </lineage>
</organism>
<comment type="caution">
    <text evidence="12">The sequence shown here is derived from an EMBL/GenBank/DDBJ whole genome shotgun (WGS) entry which is preliminary data.</text>
</comment>
<sequence>MDSCVYKCSEGFEMQGPDTLYCRENGKLLTINNEERRPVCVDKMPPEIKCPPPEVVPAAKGSKGTEVHWEVPRPSDNSGILPKLLTEPNFVFPGDYMEIGRTLIRYIAVDHAELRSTCEFEITVYDDEPPTVHDDNSKEKLEITQSHQSGHKFSQGRHTVTYRAVDLNNNEALCSFDVIMTPRALPNKIRHMMRGFYYQGDCSNLNVQAYLKKMFLQHLSEKFEKAELCLRQGTCSLKTVRVLCGNTTDHVRRKRDVWEHIGGEELELEFEITIDVDQELNDTEAVIQNFLETIQNLKWDMDEDFVLQPTTSSPFPLSDSQFSHQNENIPGSVVFTEGETTLECKPGSVPNDDLCVLCSPGTYYDSSVRECRDCPIGHYQEDEGQLECNKCPDGMTTEYSRTRNETECKGICQPGTYSPTGLETCLACPIGTYQEHSRQHTCRCVRKERQLLVCNLPQSLIVGRSATKCLECPSNFSTEIVGATNVSQCLDLDPCAKKDHCMNDGVCTRHGREAKCICKEGFGGDRCEQDIDECLQKPCFNDGICVNVEGSFYCNCSSGFKGTLCDAEVDECLSSPCLNNGTCLDKVNDFACICPAGYEGPQCERAQEICYPDILCLNGGTCIEPEGSNHSYCVCAEGFTGIDCSVDVDDCENVTCLNNGRCVDEIASFKCLCQEGFEGSLCETEIDECASHQCFSGSTCQDLVGRYQCICPPGWSGTFCETKLSSDFVLNFPDSKATIANMASMTLNSPLSDVTVSMWVQTTDTQRSGTPMSYAVASTSTSDGENTIVDNALTINDCSGVRVFVNNEPLVTEVQMADGQWHHLAFTWSSENSGEWTLYKDGKQQSNGTHLRPNDVIPGGGNLVIGQEQDAVGGGFSPVETFTGNITRVNVWNSYFSKSNITRLCSLDDDIPGKVVAWPDFLPGVKGNVNILQNERPL</sequence>
<dbReference type="PRINTS" id="PR00010">
    <property type="entry name" value="EGFBLOOD"/>
</dbReference>
<dbReference type="PROSITE" id="PS50923">
    <property type="entry name" value="SUSHI"/>
    <property type="match status" value="1"/>
</dbReference>
<evidence type="ECO:0000256" key="3">
    <source>
        <dbReference type="ARBA" id="ARBA00022737"/>
    </source>
</evidence>
<dbReference type="Pfam" id="PF07699">
    <property type="entry name" value="Ephrin_rec_like"/>
    <property type="match status" value="2"/>
</dbReference>
<keyword evidence="5" id="KW-0325">Glycoprotein</keyword>
<feature type="domain" description="EGF-like" evidence="8">
    <location>
        <begin position="647"/>
        <end position="683"/>
    </location>
</feature>
<dbReference type="Pfam" id="PF12661">
    <property type="entry name" value="hEGF"/>
    <property type="match status" value="1"/>
</dbReference>
<dbReference type="Pfam" id="PF02494">
    <property type="entry name" value="HYR"/>
    <property type="match status" value="2"/>
</dbReference>
<feature type="domain" description="EGF-like" evidence="8">
    <location>
        <begin position="530"/>
        <end position="566"/>
    </location>
</feature>
<name>A0A8X7BWL7_9ARAC</name>
<dbReference type="PROSITE" id="PS01187">
    <property type="entry name" value="EGF_CA"/>
    <property type="match status" value="3"/>
</dbReference>
<dbReference type="PROSITE" id="PS00022">
    <property type="entry name" value="EGF_1"/>
    <property type="match status" value="6"/>
</dbReference>
<dbReference type="PROSITE" id="PS50026">
    <property type="entry name" value="EGF_3"/>
    <property type="match status" value="6"/>
</dbReference>
<dbReference type="InterPro" id="IPR000436">
    <property type="entry name" value="Sushi_SCR_CCP_dom"/>
</dbReference>
<dbReference type="FunFam" id="2.10.50.10:FF:000018">
    <property type="entry name" value="Sushi, von Willebrand factor type A, EGF and pentraxin domain-containing 1"/>
    <property type="match status" value="1"/>
</dbReference>
<gene>
    <name evidence="12" type="primary">Svep1</name>
    <name evidence="12" type="ORF">TNIN_193871</name>
</gene>
<keyword evidence="2" id="KW-0732">Signal</keyword>
<dbReference type="InterPro" id="IPR051022">
    <property type="entry name" value="Notch_Cell-Fate_Det"/>
</dbReference>
<feature type="disulfide bond" evidence="6">
    <location>
        <begin position="594"/>
        <end position="603"/>
    </location>
</feature>
<dbReference type="SMART" id="SM00179">
    <property type="entry name" value="EGF_CA"/>
    <property type="match status" value="5"/>
</dbReference>
<dbReference type="Pfam" id="PF07645">
    <property type="entry name" value="EGF_CA"/>
    <property type="match status" value="1"/>
</dbReference>
<feature type="domain" description="EGF-like" evidence="8">
    <location>
        <begin position="491"/>
        <end position="528"/>
    </location>
</feature>
<dbReference type="InterPro" id="IPR009030">
    <property type="entry name" value="Growth_fac_rcpt_cys_sf"/>
</dbReference>
<dbReference type="FunFam" id="2.10.25.10:FF:000122">
    <property type="entry name" value="Protein crumbs homolog 2"/>
    <property type="match status" value="1"/>
</dbReference>
<dbReference type="InterPro" id="IPR049883">
    <property type="entry name" value="NOTCH1_EGF-like"/>
</dbReference>
<evidence type="ECO:0000256" key="6">
    <source>
        <dbReference type="PROSITE-ProRule" id="PRU00076"/>
    </source>
</evidence>
<dbReference type="Gene3D" id="2.10.50.10">
    <property type="entry name" value="Tumor Necrosis Factor Receptor, subunit A, domain 2"/>
    <property type="match status" value="1"/>
</dbReference>
<feature type="domain" description="EGF-like" evidence="8">
    <location>
        <begin position="685"/>
        <end position="721"/>
    </location>
</feature>
<dbReference type="PROSITE" id="PS50825">
    <property type="entry name" value="HYR"/>
    <property type="match status" value="1"/>
</dbReference>
<feature type="disulfide bond" evidence="6">
    <location>
        <begin position="711"/>
        <end position="720"/>
    </location>
</feature>
<feature type="domain" description="EGF-like" evidence="8">
    <location>
        <begin position="568"/>
        <end position="604"/>
    </location>
</feature>
<accession>A0A8X7BWL7</accession>
<evidence type="ECO:0000313" key="13">
    <source>
        <dbReference type="Proteomes" id="UP000886998"/>
    </source>
</evidence>
<dbReference type="InterPro" id="IPR001881">
    <property type="entry name" value="EGF-like_Ca-bd_dom"/>
</dbReference>
<dbReference type="Gene3D" id="2.60.120.200">
    <property type="match status" value="1"/>
</dbReference>
<dbReference type="InterPro" id="IPR011641">
    <property type="entry name" value="Tyr-kin_ephrin_A/B_rcpt-like"/>
</dbReference>
<evidence type="ECO:0000313" key="12">
    <source>
        <dbReference type="EMBL" id="GFY47731.1"/>
    </source>
</evidence>
<dbReference type="GO" id="GO:0045197">
    <property type="term" value="P:establishment or maintenance of epithelial cell apical/basal polarity"/>
    <property type="evidence" value="ECO:0007669"/>
    <property type="project" value="TreeGrafter"/>
</dbReference>
<dbReference type="InterPro" id="IPR001759">
    <property type="entry name" value="PTX_dom"/>
</dbReference>
<dbReference type="CDD" id="cd00054">
    <property type="entry name" value="EGF_CA"/>
    <property type="match status" value="5"/>
</dbReference>
<dbReference type="SUPFAM" id="SSF57196">
    <property type="entry name" value="EGF/Laminin"/>
    <property type="match status" value="6"/>
</dbReference>
<dbReference type="Proteomes" id="UP000886998">
    <property type="component" value="Unassembled WGS sequence"/>
</dbReference>
<dbReference type="PRINTS" id="PR00895">
    <property type="entry name" value="PENTAXIN"/>
</dbReference>